<comment type="caution">
    <text evidence="1">The sequence shown here is derived from an EMBL/GenBank/DDBJ whole genome shotgun (WGS) entry which is preliminary data.</text>
</comment>
<dbReference type="AlphaFoldDB" id="A0A4Q7U2T5"/>
<evidence type="ECO:0008006" key="3">
    <source>
        <dbReference type="Google" id="ProtNLM"/>
    </source>
</evidence>
<accession>A0A4Q7U2T5</accession>
<proteinExistence type="predicted"/>
<name>A0A4Q7U2T5_9MICO</name>
<evidence type="ECO:0000313" key="2">
    <source>
        <dbReference type="Proteomes" id="UP000291832"/>
    </source>
</evidence>
<dbReference type="EMBL" id="SHKI01000003">
    <property type="protein sequence ID" value="RZT66738.1"/>
    <property type="molecule type" value="Genomic_DNA"/>
</dbReference>
<protein>
    <recommendedName>
        <fullName evidence="3">Head-to-tail stopper</fullName>
    </recommendedName>
</protein>
<organism evidence="1 2">
    <name type="scientific">Leucobacter luti</name>
    <dbReference type="NCBI Taxonomy" id="340320"/>
    <lineage>
        <taxon>Bacteria</taxon>
        <taxon>Bacillati</taxon>
        <taxon>Actinomycetota</taxon>
        <taxon>Actinomycetes</taxon>
        <taxon>Micrococcales</taxon>
        <taxon>Microbacteriaceae</taxon>
        <taxon>Leucobacter</taxon>
    </lineage>
</organism>
<gene>
    <name evidence="1" type="ORF">EV139_0865</name>
</gene>
<keyword evidence="2" id="KW-1185">Reference proteome</keyword>
<sequence length="115" mass="12766">MGKRGSIPERFTVLHEARVEGGRDSMGVPAVTFAAPVEKRVYGWAIPGTDQETRPEHSGVERDLDLYCREPFAVPKDRVTIQGVAYLAVGWPEEYDFGPFGFTPGCRINLKRVVG</sequence>
<dbReference type="Proteomes" id="UP000291832">
    <property type="component" value="Unassembled WGS sequence"/>
</dbReference>
<reference evidence="1 2" key="1">
    <citation type="journal article" date="2015" name="Stand. Genomic Sci.">
        <title>Genomic Encyclopedia of Bacterial and Archaeal Type Strains, Phase III: the genomes of soil and plant-associated and newly described type strains.</title>
        <authorList>
            <person name="Whitman W.B."/>
            <person name="Woyke T."/>
            <person name="Klenk H.P."/>
            <person name="Zhou Y."/>
            <person name="Lilburn T.G."/>
            <person name="Beck B.J."/>
            <person name="De Vos P."/>
            <person name="Vandamme P."/>
            <person name="Eisen J.A."/>
            <person name="Garrity G."/>
            <person name="Hugenholtz P."/>
            <person name="Kyrpides N.C."/>
        </authorList>
    </citation>
    <scope>NUCLEOTIDE SEQUENCE [LARGE SCALE GENOMIC DNA]</scope>
    <source>
        <strain evidence="1 2">RF6</strain>
    </source>
</reference>
<evidence type="ECO:0000313" key="1">
    <source>
        <dbReference type="EMBL" id="RZT66738.1"/>
    </source>
</evidence>